<dbReference type="Proteomes" id="UP000261660">
    <property type="component" value="Unplaced"/>
</dbReference>
<evidence type="ECO:0000256" key="1">
    <source>
        <dbReference type="ARBA" id="ARBA00007764"/>
    </source>
</evidence>
<dbReference type="SUPFAM" id="SSF52833">
    <property type="entry name" value="Thioredoxin-like"/>
    <property type="match status" value="1"/>
</dbReference>
<dbReference type="InParanoid" id="A0A3Q3E7Q3"/>
<comment type="similarity">
    <text evidence="1">Belongs to the SH3BGR family.</text>
</comment>
<name>A0A3Q3E7Q3_9LABR</name>
<dbReference type="STRING" id="56723.ENSLBEP00000003083"/>
<evidence type="ECO:0000313" key="3">
    <source>
        <dbReference type="Proteomes" id="UP000261660"/>
    </source>
</evidence>
<dbReference type="Pfam" id="PF04908">
    <property type="entry name" value="SH3BGR"/>
    <property type="match status" value="1"/>
</dbReference>
<dbReference type="Gene3D" id="3.40.30.10">
    <property type="entry name" value="Glutaredoxin"/>
    <property type="match status" value="1"/>
</dbReference>
<dbReference type="PIRSF" id="PIRSF008142">
    <property type="entry name" value="SH3-bind_E-rich_L"/>
    <property type="match status" value="1"/>
</dbReference>
<dbReference type="InterPro" id="IPR036249">
    <property type="entry name" value="Thioredoxin-like_sf"/>
</dbReference>
<reference evidence="2" key="1">
    <citation type="submission" date="2025-08" db="UniProtKB">
        <authorList>
            <consortium name="Ensembl"/>
        </authorList>
    </citation>
    <scope>IDENTIFICATION</scope>
</reference>
<keyword evidence="3" id="KW-1185">Reference proteome</keyword>
<dbReference type="PANTHER" id="PTHR12232:SF15">
    <property type="entry name" value="SH3 DOMAIN-BINDING GLUTAMIC ACID-RICH PROTEIN HOMOLOG"/>
    <property type="match status" value="1"/>
</dbReference>
<proteinExistence type="inferred from homology"/>
<dbReference type="AlphaFoldDB" id="A0A3Q3E7Q3"/>
<protein>
    <submittedName>
        <fullName evidence="2">SH3 domain-binding glutamic acid-rich-like protein 3</fullName>
    </submittedName>
</protein>
<dbReference type="InterPro" id="IPR051033">
    <property type="entry name" value="SH3BGR"/>
</dbReference>
<dbReference type="PANTHER" id="PTHR12232">
    <property type="entry name" value="SH3 DOMAIN-BINDING GLUTAMIC ACID-RICH-LIKE PROTEIN"/>
    <property type="match status" value="1"/>
</dbReference>
<dbReference type="GO" id="GO:0005737">
    <property type="term" value="C:cytoplasm"/>
    <property type="evidence" value="ECO:0007669"/>
    <property type="project" value="TreeGrafter"/>
</dbReference>
<dbReference type="InterPro" id="IPR006993">
    <property type="entry name" value="Glut_rich_SH3-bd"/>
</dbReference>
<dbReference type="Ensembl" id="ENSLBET00000003249.1">
    <property type="protein sequence ID" value="ENSLBEP00000003083.1"/>
    <property type="gene ID" value="ENSLBEG00000002373.1"/>
</dbReference>
<accession>A0A3Q3E7Q3</accession>
<dbReference type="GeneTree" id="ENSGT00940000176295"/>
<sequence>MSLQVFYASVSGNVMVKKNQERIFSVLDSKSIEYEKVDITQGSDAKDLMRKKAGDPTALAPQICNGDNYCGDIDAFENAIENEQLEEFLKL</sequence>
<reference evidence="2" key="2">
    <citation type="submission" date="2025-09" db="UniProtKB">
        <authorList>
            <consortium name="Ensembl"/>
        </authorList>
    </citation>
    <scope>IDENTIFICATION</scope>
</reference>
<dbReference type="PROSITE" id="PS51354">
    <property type="entry name" value="GLUTAREDOXIN_2"/>
    <property type="match status" value="1"/>
</dbReference>
<evidence type="ECO:0000313" key="2">
    <source>
        <dbReference type="Ensembl" id="ENSLBEP00000003083.1"/>
    </source>
</evidence>
<organism evidence="2 3">
    <name type="scientific">Labrus bergylta</name>
    <name type="common">ballan wrasse</name>
    <dbReference type="NCBI Taxonomy" id="56723"/>
    <lineage>
        <taxon>Eukaryota</taxon>
        <taxon>Metazoa</taxon>
        <taxon>Chordata</taxon>
        <taxon>Craniata</taxon>
        <taxon>Vertebrata</taxon>
        <taxon>Euteleostomi</taxon>
        <taxon>Actinopterygii</taxon>
        <taxon>Neopterygii</taxon>
        <taxon>Teleostei</taxon>
        <taxon>Neoteleostei</taxon>
        <taxon>Acanthomorphata</taxon>
        <taxon>Eupercaria</taxon>
        <taxon>Labriformes</taxon>
        <taxon>Labridae</taxon>
        <taxon>Labrus</taxon>
    </lineage>
</organism>